<feature type="transmembrane region" description="Helical" evidence="1">
    <location>
        <begin position="38"/>
        <end position="58"/>
    </location>
</feature>
<dbReference type="EMBL" id="CAJHUC010001648">
    <property type="protein sequence ID" value="CAD7701867.1"/>
    <property type="molecule type" value="Genomic_DNA"/>
</dbReference>
<protein>
    <submittedName>
        <fullName evidence="2">Uncharacterized protein</fullName>
    </submittedName>
</protein>
<feature type="transmembrane region" description="Helical" evidence="1">
    <location>
        <begin position="232"/>
        <end position="252"/>
    </location>
</feature>
<dbReference type="OrthoDB" id="571425at2759"/>
<feature type="transmembrane region" description="Helical" evidence="1">
    <location>
        <begin position="73"/>
        <end position="97"/>
    </location>
</feature>
<feature type="transmembrane region" description="Helical" evidence="1">
    <location>
        <begin position="169"/>
        <end position="189"/>
    </location>
</feature>
<feature type="transmembrane region" description="Helical" evidence="1">
    <location>
        <begin position="130"/>
        <end position="149"/>
    </location>
</feature>
<sequence length="401" mass="45770">MRRISRGWSKVQGKLLGNKQRPFFVYPWKTSLWVDFKLLAWMMGFPLAIGLGLVFLSFKDKVLETTPDDHKLYAFVGMPLLGFATGVFVNSWIGFYFSIHMSYLSYAVVITLLPAMSMAVYFALTSLIFPFYNIPICSMLILTGGVFLLSYPHLPYRLKLKKAVRKDLLNALIIMDFLVLVFVVNRLLVMNFGQRDATSLLVLSVLYPILVMRSTTDCARLAEAFNRKTVSVVEAFFTFVSSVFQMIVFLGIEEKVRPLIVFILLNITDFGCLLLSGPLIAFAKKKNIVLLKRHKNSAEDDDFTEGLDVFLRWVKDPLKLKPLLVKTYCEVAAKGSFIILSLAIRFGPSKDTAGFPFIHTVSQSVFNEAVYFTSIELAIWTCLQYTVEIYLRRNRCQYMLQ</sequence>
<accession>A0A8S1J6L7</accession>
<name>A0A8S1J6L7_9CHLO</name>
<organism evidence="2 3">
    <name type="scientific">Ostreobium quekettii</name>
    <dbReference type="NCBI Taxonomy" id="121088"/>
    <lineage>
        <taxon>Eukaryota</taxon>
        <taxon>Viridiplantae</taxon>
        <taxon>Chlorophyta</taxon>
        <taxon>core chlorophytes</taxon>
        <taxon>Ulvophyceae</taxon>
        <taxon>TCBD clade</taxon>
        <taxon>Bryopsidales</taxon>
        <taxon>Ostreobineae</taxon>
        <taxon>Ostreobiaceae</taxon>
        <taxon>Ostreobium</taxon>
    </lineage>
</organism>
<feature type="transmembrane region" description="Helical" evidence="1">
    <location>
        <begin position="104"/>
        <end position="124"/>
    </location>
</feature>
<dbReference type="Proteomes" id="UP000708148">
    <property type="component" value="Unassembled WGS sequence"/>
</dbReference>
<evidence type="ECO:0000256" key="1">
    <source>
        <dbReference type="SAM" id="Phobius"/>
    </source>
</evidence>
<keyword evidence="1" id="KW-1133">Transmembrane helix</keyword>
<reference evidence="2" key="1">
    <citation type="submission" date="2020-12" db="EMBL/GenBank/DDBJ databases">
        <authorList>
            <person name="Iha C."/>
        </authorList>
    </citation>
    <scope>NUCLEOTIDE SEQUENCE</scope>
</reference>
<proteinExistence type="predicted"/>
<comment type="caution">
    <text evidence="2">The sequence shown here is derived from an EMBL/GenBank/DDBJ whole genome shotgun (WGS) entry which is preliminary data.</text>
</comment>
<evidence type="ECO:0000313" key="2">
    <source>
        <dbReference type="EMBL" id="CAD7701867.1"/>
    </source>
</evidence>
<dbReference type="AlphaFoldDB" id="A0A8S1J6L7"/>
<keyword evidence="3" id="KW-1185">Reference proteome</keyword>
<keyword evidence="1" id="KW-0812">Transmembrane</keyword>
<evidence type="ECO:0000313" key="3">
    <source>
        <dbReference type="Proteomes" id="UP000708148"/>
    </source>
</evidence>
<gene>
    <name evidence="2" type="ORF">OSTQU699_LOCUS7224</name>
</gene>
<keyword evidence="1" id="KW-0472">Membrane</keyword>
<feature type="transmembrane region" description="Helical" evidence="1">
    <location>
        <begin position="258"/>
        <end position="283"/>
    </location>
</feature>